<protein>
    <recommendedName>
        <fullName evidence="2">Regulatory protein zeste</fullName>
    </recommendedName>
</protein>
<reference evidence="1" key="1">
    <citation type="submission" date="2017-09" db="EMBL/GenBank/DDBJ databases">
        <title>Contemporary evolution of a Lepidopteran species, Heliothis virescens, in response to modern agricultural practices.</title>
        <authorList>
            <person name="Fritz M.L."/>
            <person name="Deyonke A.M."/>
            <person name="Papanicolaou A."/>
            <person name="Micinski S."/>
            <person name="Westbrook J."/>
            <person name="Gould F."/>
        </authorList>
    </citation>
    <scope>NUCLEOTIDE SEQUENCE [LARGE SCALE GENOMIC DNA]</scope>
    <source>
        <strain evidence="1">HvINT-</strain>
        <tissue evidence="1">Whole body</tissue>
    </source>
</reference>
<gene>
    <name evidence="1" type="ORF">B5V51_8642</name>
</gene>
<evidence type="ECO:0008006" key="2">
    <source>
        <dbReference type="Google" id="ProtNLM"/>
    </source>
</evidence>
<comment type="caution">
    <text evidence="1">The sequence shown here is derived from an EMBL/GenBank/DDBJ whole genome shotgun (WGS) entry which is preliminary data.</text>
</comment>
<dbReference type="AlphaFoldDB" id="A0A2A4J331"/>
<accession>A0A2A4J331</accession>
<sequence>MARGNEPRPKVTVEQLRILLEAIEEDSSLYNAANSDMITFLNIDKWMRLASRLNDCPDGAEIPVQNWKHVFRYWSEHTKKKREIMKSKRVHRLRCTREEAKVLDDLEERLVAFMRREASREYVDVTYVGNFGGDQENNGDESTSSGGGIKFVVQLQNVFEGKPDEITCPWKPPRKRTIVMKDADDNTDDVAKKFKIVYDQNVDEGEPEPHIQGHQLVRLRDVSQDIQDHITTIQSRIPVINDLWKHRCGDN</sequence>
<evidence type="ECO:0000313" key="1">
    <source>
        <dbReference type="EMBL" id="PCG65803.1"/>
    </source>
</evidence>
<proteinExistence type="predicted"/>
<dbReference type="EMBL" id="NWSH01003806">
    <property type="protein sequence ID" value="PCG65803.1"/>
    <property type="molecule type" value="Genomic_DNA"/>
</dbReference>
<name>A0A2A4J331_HELVI</name>
<organism evidence="1">
    <name type="scientific">Heliothis virescens</name>
    <name type="common">Tobacco budworm moth</name>
    <dbReference type="NCBI Taxonomy" id="7102"/>
    <lineage>
        <taxon>Eukaryota</taxon>
        <taxon>Metazoa</taxon>
        <taxon>Ecdysozoa</taxon>
        <taxon>Arthropoda</taxon>
        <taxon>Hexapoda</taxon>
        <taxon>Insecta</taxon>
        <taxon>Pterygota</taxon>
        <taxon>Neoptera</taxon>
        <taxon>Endopterygota</taxon>
        <taxon>Lepidoptera</taxon>
        <taxon>Glossata</taxon>
        <taxon>Ditrysia</taxon>
        <taxon>Noctuoidea</taxon>
        <taxon>Noctuidae</taxon>
        <taxon>Heliothinae</taxon>
        <taxon>Heliothis</taxon>
    </lineage>
</organism>